<dbReference type="SUPFAM" id="SSF117070">
    <property type="entry name" value="LEA14-like"/>
    <property type="match status" value="1"/>
</dbReference>
<proteinExistence type="predicted"/>
<sequence>MAGMKKMMIALTLVAALCWSCKKPQGFEYRDTKNFRIDKLGFDRSSLMMDLVYFNPNSFGVNLKHIDCDIYVNHVYLGKYALDTVMHIDRQSEFVLPSKMEVDMKNVFKNALNVLLNPEVLVEVKGSTRLGKAGIFINVPFDYSGKQKVAFF</sequence>
<evidence type="ECO:0000259" key="1">
    <source>
        <dbReference type="Pfam" id="PF03168"/>
    </source>
</evidence>
<dbReference type="Pfam" id="PF03168">
    <property type="entry name" value="LEA_2"/>
    <property type="match status" value="1"/>
</dbReference>
<dbReference type="Gene3D" id="2.60.40.1820">
    <property type="match status" value="1"/>
</dbReference>
<dbReference type="InterPro" id="IPR004864">
    <property type="entry name" value="LEA_2"/>
</dbReference>
<dbReference type="AlphaFoldDB" id="A0A3E1NK15"/>
<organism evidence="2 3">
    <name type="scientific">Deminuibacter soli</name>
    <dbReference type="NCBI Taxonomy" id="2291815"/>
    <lineage>
        <taxon>Bacteria</taxon>
        <taxon>Pseudomonadati</taxon>
        <taxon>Bacteroidota</taxon>
        <taxon>Chitinophagia</taxon>
        <taxon>Chitinophagales</taxon>
        <taxon>Chitinophagaceae</taxon>
        <taxon>Deminuibacter</taxon>
    </lineage>
</organism>
<protein>
    <recommendedName>
        <fullName evidence="1">Late embryogenesis abundant protein LEA-2 subgroup domain-containing protein</fullName>
    </recommendedName>
</protein>
<comment type="caution">
    <text evidence="2">The sequence shown here is derived from an EMBL/GenBank/DDBJ whole genome shotgun (WGS) entry which is preliminary data.</text>
</comment>
<reference evidence="2 3" key="1">
    <citation type="submission" date="2018-08" db="EMBL/GenBank/DDBJ databases">
        <title>Chitinophagaceae sp. K23C18032701, a novel bacterium isolated from forest soil.</title>
        <authorList>
            <person name="Wang C."/>
        </authorList>
    </citation>
    <scope>NUCLEOTIDE SEQUENCE [LARGE SCALE GENOMIC DNA]</scope>
    <source>
        <strain evidence="2 3">K23C18032701</strain>
    </source>
</reference>
<dbReference type="EMBL" id="QTJU01000003">
    <property type="protein sequence ID" value="RFM28128.1"/>
    <property type="molecule type" value="Genomic_DNA"/>
</dbReference>
<evidence type="ECO:0000313" key="3">
    <source>
        <dbReference type="Proteomes" id="UP000261284"/>
    </source>
</evidence>
<keyword evidence="3" id="KW-1185">Reference proteome</keyword>
<feature type="domain" description="Late embryogenesis abundant protein LEA-2 subgroup" evidence="1">
    <location>
        <begin position="55"/>
        <end position="144"/>
    </location>
</feature>
<gene>
    <name evidence="2" type="ORF">DXN05_11410</name>
</gene>
<accession>A0A3E1NK15</accession>
<evidence type="ECO:0000313" key="2">
    <source>
        <dbReference type="EMBL" id="RFM28128.1"/>
    </source>
</evidence>
<name>A0A3E1NK15_9BACT</name>
<dbReference type="Proteomes" id="UP000261284">
    <property type="component" value="Unassembled WGS sequence"/>
</dbReference>